<evidence type="ECO:0000313" key="2">
    <source>
        <dbReference type="Proteomes" id="UP000194127"/>
    </source>
</evidence>
<protein>
    <submittedName>
        <fullName evidence="1">Uncharacterized protein</fullName>
    </submittedName>
</protein>
<dbReference type="RefSeq" id="XP_024341610.1">
    <property type="nucleotide sequence ID" value="XM_024481872.1"/>
</dbReference>
<accession>A0A1X6N8N9</accession>
<dbReference type="EMBL" id="KZ110593">
    <property type="protein sequence ID" value="OSX64816.1"/>
    <property type="molecule type" value="Genomic_DNA"/>
</dbReference>
<organism evidence="1 2">
    <name type="scientific">Postia placenta MAD-698-R-SB12</name>
    <dbReference type="NCBI Taxonomy" id="670580"/>
    <lineage>
        <taxon>Eukaryota</taxon>
        <taxon>Fungi</taxon>
        <taxon>Dikarya</taxon>
        <taxon>Basidiomycota</taxon>
        <taxon>Agaricomycotina</taxon>
        <taxon>Agaricomycetes</taxon>
        <taxon>Polyporales</taxon>
        <taxon>Adustoporiaceae</taxon>
        <taxon>Rhodonia</taxon>
    </lineage>
</organism>
<reference evidence="1 2" key="1">
    <citation type="submission" date="2017-04" db="EMBL/GenBank/DDBJ databases">
        <title>Genome Sequence of the Model Brown-Rot Fungus Postia placenta SB12.</title>
        <authorList>
            <consortium name="DOE Joint Genome Institute"/>
            <person name="Gaskell J."/>
            <person name="Kersten P."/>
            <person name="Larrondo L.F."/>
            <person name="Canessa P."/>
            <person name="Martinez D."/>
            <person name="Hibbett D."/>
            <person name="Schmoll M."/>
            <person name="Kubicek C.P."/>
            <person name="Martinez A.T."/>
            <person name="Yadav J."/>
            <person name="Master E."/>
            <person name="Magnuson J.K."/>
            <person name="James T."/>
            <person name="Yaver D."/>
            <person name="Berka R."/>
            <person name="Labutti K."/>
            <person name="Lipzen A."/>
            <person name="Aerts A."/>
            <person name="Barry K."/>
            <person name="Henrissat B."/>
            <person name="Blanchette R."/>
            <person name="Grigoriev I."/>
            <person name="Cullen D."/>
        </authorList>
    </citation>
    <scope>NUCLEOTIDE SEQUENCE [LARGE SCALE GENOMIC DNA]</scope>
    <source>
        <strain evidence="1 2">MAD-698-R-SB12</strain>
    </source>
</reference>
<name>A0A1X6N8N9_9APHY</name>
<sequence length="72" mass="8341">MHGLPGYWRVMRIFKRVSSDECLVCASGSIPDSESTDSEGSQSLCEECTDCFKSFVRRRKLQMWEAVQDMIW</sequence>
<gene>
    <name evidence="1" type="ORF">POSPLADRAFT_1064930</name>
</gene>
<dbReference type="AlphaFoldDB" id="A0A1X6N8N9"/>
<evidence type="ECO:0000313" key="1">
    <source>
        <dbReference type="EMBL" id="OSX64816.1"/>
    </source>
</evidence>
<proteinExistence type="predicted"/>
<dbReference type="Proteomes" id="UP000194127">
    <property type="component" value="Unassembled WGS sequence"/>
</dbReference>
<keyword evidence="2" id="KW-1185">Reference proteome</keyword>
<dbReference type="GeneID" id="36326822"/>